<comment type="caution">
    <text evidence="2">The sequence shown here is derived from an EMBL/GenBank/DDBJ whole genome shotgun (WGS) entry which is preliminary data.</text>
</comment>
<proteinExistence type="predicted"/>
<feature type="region of interest" description="Disordered" evidence="1">
    <location>
        <begin position="63"/>
        <end position="86"/>
    </location>
</feature>
<keyword evidence="3" id="KW-1185">Reference proteome</keyword>
<dbReference type="EMBL" id="JADYXP020000004">
    <property type="protein sequence ID" value="KAL0127488.1"/>
    <property type="molecule type" value="Genomic_DNA"/>
</dbReference>
<organism evidence="2 3">
    <name type="scientific">Cardiocondyla obscurior</name>
    <dbReference type="NCBI Taxonomy" id="286306"/>
    <lineage>
        <taxon>Eukaryota</taxon>
        <taxon>Metazoa</taxon>
        <taxon>Ecdysozoa</taxon>
        <taxon>Arthropoda</taxon>
        <taxon>Hexapoda</taxon>
        <taxon>Insecta</taxon>
        <taxon>Pterygota</taxon>
        <taxon>Neoptera</taxon>
        <taxon>Endopterygota</taxon>
        <taxon>Hymenoptera</taxon>
        <taxon>Apocrita</taxon>
        <taxon>Aculeata</taxon>
        <taxon>Formicoidea</taxon>
        <taxon>Formicidae</taxon>
        <taxon>Myrmicinae</taxon>
        <taxon>Cardiocondyla</taxon>
    </lineage>
</organism>
<feature type="region of interest" description="Disordered" evidence="1">
    <location>
        <begin position="1"/>
        <end position="20"/>
    </location>
</feature>
<evidence type="ECO:0000313" key="3">
    <source>
        <dbReference type="Proteomes" id="UP001430953"/>
    </source>
</evidence>
<reference evidence="2 3" key="1">
    <citation type="submission" date="2023-03" db="EMBL/GenBank/DDBJ databases">
        <title>High recombination rates correlate with genetic variation in Cardiocondyla obscurior ants.</title>
        <authorList>
            <person name="Errbii M."/>
        </authorList>
    </citation>
    <scope>NUCLEOTIDE SEQUENCE [LARGE SCALE GENOMIC DNA]</scope>
    <source>
        <strain evidence="2">Alpha-2009</strain>
        <tissue evidence="2">Whole body</tissue>
    </source>
</reference>
<dbReference type="AlphaFoldDB" id="A0AAW2GIU3"/>
<feature type="compositionally biased region" description="Basic and acidic residues" evidence="1">
    <location>
        <begin position="7"/>
        <end position="20"/>
    </location>
</feature>
<sequence>MQMSLTCRREPAPPTKRPRDDRSVIVFDQLSAFSAAFSPSKKKKKITFRLIDFPNNLFLTPLTPFPPPRPSAVPGKAVPTTRGERTHTCIDRSPAERRFRVEVARR</sequence>
<name>A0AAW2GIU3_9HYME</name>
<gene>
    <name evidence="2" type="ORF">PUN28_005637</name>
</gene>
<protein>
    <submittedName>
        <fullName evidence="2">Uncharacterized protein</fullName>
    </submittedName>
</protein>
<evidence type="ECO:0000313" key="2">
    <source>
        <dbReference type="EMBL" id="KAL0127488.1"/>
    </source>
</evidence>
<dbReference type="Proteomes" id="UP001430953">
    <property type="component" value="Unassembled WGS sequence"/>
</dbReference>
<evidence type="ECO:0000256" key="1">
    <source>
        <dbReference type="SAM" id="MobiDB-lite"/>
    </source>
</evidence>
<accession>A0AAW2GIU3</accession>